<dbReference type="Pfam" id="PF01584">
    <property type="entry name" value="CheW"/>
    <property type="match status" value="1"/>
</dbReference>
<dbReference type="InterPro" id="IPR036061">
    <property type="entry name" value="CheW-like_dom_sf"/>
</dbReference>
<dbReference type="InterPro" id="IPR002545">
    <property type="entry name" value="CheW-lke_dom"/>
</dbReference>
<comment type="catalytic activity">
    <reaction evidence="1">
        <text>ATP + protein L-histidine = ADP + protein N-phospho-L-histidine.</text>
        <dbReference type="EC" id="2.7.13.3"/>
    </reaction>
</comment>
<dbReference type="EC" id="2.7.13.3" evidence="2"/>
<dbReference type="SUPFAM" id="SSF50341">
    <property type="entry name" value="CheW-like"/>
    <property type="match status" value="1"/>
</dbReference>
<evidence type="ECO:0000259" key="13">
    <source>
        <dbReference type="PROSITE" id="PS50851"/>
    </source>
</evidence>
<feature type="modified residue" description="4-aspartylphosphate" evidence="8">
    <location>
        <position position="875"/>
    </location>
</feature>
<dbReference type="Pfam" id="PF00072">
    <property type="entry name" value="Response_reg"/>
    <property type="match status" value="1"/>
</dbReference>
<evidence type="ECO:0000256" key="6">
    <source>
        <dbReference type="ARBA" id="ARBA00023012"/>
    </source>
</evidence>
<dbReference type="InterPro" id="IPR011006">
    <property type="entry name" value="CheY-like_superfamily"/>
</dbReference>
<feature type="region of interest" description="Disordered" evidence="10">
    <location>
        <begin position="385"/>
        <end position="408"/>
    </location>
</feature>
<dbReference type="PROSITE" id="PS50894">
    <property type="entry name" value="HPT"/>
    <property type="match status" value="1"/>
</dbReference>
<dbReference type="SUPFAM" id="SSF55874">
    <property type="entry name" value="ATPase domain of HSP90 chaperone/DNA topoisomerase II/histidine kinase"/>
    <property type="match status" value="1"/>
</dbReference>
<dbReference type="Gene3D" id="2.30.30.40">
    <property type="entry name" value="SH3 Domains"/>
    <property type="match status" value="1"/>
</dbReference>
<keyword evidence="9" id="KW-0175">Coiled coil</keyword>
<feature type="domain" description="Histidine kinase" evidence="11">
    <location>
        <begin position="422"/>
        <end position="662"/>
    </location>
</feature>
<dbReference type="InterPro" id="IPR004105">
    <property type="entry name" value="CheA-like_dim"/>
</dbReference>
<feature type="coiled-coil region" evidence="9">
    <location>
        <begin position="329"/>
        <end position="366"/>
    </location>
</feature>
<organism evidence="15 16">
    <name type="scientific">Pseudanabaena mucicola FACHB-723</name>
    <dbReference type="NCBI Taxonomy" id="2692860"/>
    <lineage>
        <taxon>Bacteria</taxon>
        <taxon>Bacillati</taxon>
        <taxon>Cyanobacteriota</taxon>
        <taxon>Cyanophyceae</taxon>
        <taxon>Pseudanabaenales</taxon>
        <taxon>Pseudanabaenaceae</taxon>
        <taxon>Pseudanabaena</taxon>
    </lineage>
</organism>
<proteinExistence type="predicted"/>
<evidence type="ECO:0000256" key="3">
    <source>
        <dbReference type="ARBA" id="ARBA00022553"/>
    </source>
</evidence>
<dbReference type="SUPFAM" id="SSF47226">
    <property type="entry name" value="Histidine-containing phosphotransfer domain, HPT domain"/>
    <property type="match status" value="1"/>
</dbReference>
<dbReference type="InterPro" id="IPR001789">
    <property type="entry name" value="Sig_transdc_resp-reg_receiver"/>
</dbReference>
<dbReference type="PROSITE" id="PS50851">
    <property type="entry name" value="CHEW"/>
    <property type="match status" value="1"/>
</dbReference>
<dbReference type="SUPFAM" id="SSF52172">
    <property type="entry name" value="CheY-like"/>
    <property type="match status" value="1"/>
</dbReference>
<evidence type="ECO:0000259" key="11">
    <source>
        <dbReference type="PROSITE" id="PS50109"/>
    </source>
</evidence>
<keyword evidence="6" id="KW-0902">Two-component regulatory system</keyword>
<evidence type="ECO:0000256" key="9">
    <source>
        <dbReference type="SAM" id="Coils"/>
    </source>
</evidence>
<dbReference type="InterPro" id="IPR003594">
    <property type="entry name" value="HATPase_dom"/>
</dbReference>
<feature type="domain" description="Response regulatory" evidence="12">
    <location>
        <begin position="824"/>
        <end position="942"/>
    </location>
</feature>
<dbReference type="InterPro" id="IPR004358">
    <property type="entry name" value="Sig_transdc_His_kin-like_C"/>
</dbReference>
<evidence type="ECO:0000256" key="5">
    <source>
        <dbReference type="ARBA" id="ARBA00022777"/>
    </source>
</evidence>
<evidence type="ECO:0000256" key="1">
    <source>
        <dbReference type="ARBA" id="ARBA00000085"/>
    </source>
</evidence>
<dbReference type="PROSITE" id="PS50110">
    <property type="entry name" value="RESPONSE_REGULATORY"/>
    <property type="match status" value="1"/>
</dbReference>
<dbReference type="SMART" id="SM00448">
    <property type="entry name" value="REC"/>
    <property type="match status" value="1"/>
</dbReference>
<dbReference type="RefSeq" id="WP_190403519.1">
    <property type="nucleotide sequence ID" value="NZ_JACJQB010000020.1"/>
</dbReference>
<dbReference type="Gene3D" id="3.30.565.10">
    <property type="entry name" value="Histidine kinase-like ATPase, C-terminal domain"/>
    <property type="match status" value="1"/>
</dbReference>
<evidence type="ECO:0000256" key="10">
    <source>
        <dbReference type="SAM" id="MobiDB-lite"/>
    </source>
</evidence>
<keyword evidence="3 8" id="KW-0597">Phosphoprotein</keyword>
<dbReference type="InterPro" id="IPR051315">
    <property type="entry name" value="Bact_Chemotaxis_CheA"/>
</dbReference>
<dbReference type="Gene3D" id="1.20.120.160">
    <property type="entry name" value="HPT domain"/>
    <property type="match status" value="1"/>
</dbReference>
<keyword evidence="16" id="KW-1185">Reference proteome</keyword>
<evidence type="ECO:0000256" key="8">
    <source>
        <dbReference type="PROSITE-ProRule" id="PRU00169"/>
    </source>
</evidence>
<evidence type="ECO:0000256" key="7">
    <source>
        <dbReference type="PROSITE-ProRule" id="PRU00110"/>
    </source>
</evidence>
<evidence type="ECO:0000313" key="16">
    <source>
        <dbReference type="Proteomes" id="UP000642094"/>
    </source>
</evidence>
<dbReference type="CDD" id="cd17546">
    <property type="entry name" value="REC_hyHK_CKI1_RcsC-like"/>
    <property type="match status" value="1"/>
</dbReference>
<comment type="caution">
    <text evidence="15">The sequence shown here is derived from an EMBL/GenBank/DDBJ whole genome shotgun (WGS) entry which is preliminary data.</text>
</comment>
<dbReference type="PANTHER" id="PTHR43395:SF1">
    <property type="entry name" value="CHEMOTAXIS PROTEIN CHEA"/>
    <property type="match status" value="1"/>
</dbReference>
<feature type="domain" description="CheW-like" evidence="13">
    <location>
        <begin position="664"/>
        <end position="799"/>
    </location>
</feature>
<dbReference type="EMBL" id="JACJQB010000020">
    <property type="protein sequence ID" value="MBD2188669.1"/>
    <property type="molecule type" value="Genomic_DNA"/>
</dbReference>
<evidence type="ECO:0000313" key="15">
    <source>
        <dbReference type="EMBL" id="MBD2188669.1"/>
    </source>
</evidence>
<feature type="domain" description="HPt" evidence="14">
    <location>
        <begin position="10"/>
        <end position="111"/>
    </location>
</feature>
<dbReference type="SMART" id="SM01231">
    <property type="entry name" value="H-kinase_dim"/>
    <property type="match status" value="1"/>
</dbReference>
<evidence type="ECO:0000256" key="2">
    <source>
        <dbReference type="ARBA" id="ARBA00012438"/>
    </source>
</evidence>
<dbReference type="PROSITE" id="PS50109">
    <property type="entry name" value="HIS_KIN"/>
    <property type="match status" value="1"/>
</dbReference>
<dbReference type="InterPro" id="IPR036641">
    <property type="entry name" value="HPT_dom_sf"/>
</dbReference>
<dbReference type="SMART" id="SM00260">
    <property type="entry name" value="CheW"/>
    <property type="match status" value="1"/>
</dbReference>
<dbReference type="InterPro" id="IPR036890">
    <property type="entry name" value="HATPase_C_sf"/>
</dbReference>
<sequence length="943" mass="105517">MKSLNLEVLKDIAVETRQCFLHEDAPTYIANLQKGLLQLQAGQPDYVFLMHAAHSLKGGSGIAELTSLSQIAHKLEDLLEILQHNEFCDRKTIAEVLSDGIDEVASVIAQAVSLPTHTLGDIEVDQALLQRLDTLLAIVKQEEDGQKQARAEENSDNEIPAPPSTVSAIVLAALEKDLEACIQQLENQVLAKSGELSASKIKEELQFFCEECFLLGDAFGIQWISKTVEPLEVNLQQNIEINSLFAEAKAIIVSLRSQRHQYLHPQSKQASNEIEVIEEIVTSVPVPNPIPEQALAVVETSTTPTTVTNQAIATPRATISYLRIPSSQIENMTNTVAEMILRHERLLRQQQQLGQANKNLQALALQIIPLQDQVQKLYDGLAIANTNNDNSDSDDEHPESSLENQTDDVSDDFDQLELDQYSSSHTTLQNLQEVLLRVRESRSDIDLSYREFSEEIQYLRQDLDNLYAELTQSRLVPFKTVANRFLPQLKRLCQRYHKQVDLIIEGEDVLIDQVVLEQLQTPLNHLIINAFDHGVESPEMRVERGKPETATIVLSAMIASNQVIICLKDDGDGINLNRVYEKAVANKVFPADIPIGKIPRQEILNFIFQPHFSTRNVVTDISGRGMGLDIVRSQINRLRGTIQVETLPGQGTTFTIRLPIGLSLVALLICAINDNLLAIPASDILDIFAYDEDDSHHKHNGLGITWRKQFIPLLHLKQSLTYSQQHYDGDQGKICLILNRNDQAIAVVIDSIQEERQLILKPFDNSVAVPSYLMGCTVLGTGQVVPVLSAENLHILLQESIEKKVKKSRRRIVKSSNTSPTIKTVLVAEDSIATRNLLERLLKQLDFEVIACRDGQEAIDMLTRSQGKVSMVISDIEMPRVNGFNLLQNIRTHEHWYALPVVMLTSRTGDRHRQKAISLGANKYLSKPVVVSELIDCLSEFVK</sequence>
<dbReference type="Gene3D" id="3.40.50.2300">
    <property type="match status" value="1"/>
</dbReference>
<feature type="modified residue" description="Phosphohistidine" evidence="7">
    <location>
        <position position="54"/>
    </location>
</feature>
<evidence type="ECO:0000256" key="4">
    <source>
        <dbReference type="ARBA" id="ARBA00022679"/>
    </source>
</evidence>
<name>A0ABR7ZY10_9CYAN</name>
<dbReference type="Pfam" id="PF02518">
    <property type="entry name" value="HATPase_c"/>
    <property type="match status" value="1"/>
</dbReference>
<accession>A0ABR7ZY10</accession>
<evidence type="ECO:0000259" key="14">
    <source>
        <dbReference type="PROSITE" id="PS50894"/>
    </source>
</evidence>
<dbReference type="InterPro" id="IPR008207">
    <property type="entry name" value="Sig_transdc_His_kin_Hpt_dom"/>
</dbReference>
<dbReference type="Pfam" id="PF01627">
    <property type="entry name" value="Hpt"/>
    <property type="match status" value="1"/>
</dbReference>
<keyword evidence="4" id="KW-0808">Transferase</keyword>
<reference evidence="15 16" key="1">
    <citation type="journal article" date="2020" name="ISME J.">
        <title>Comparative genomics reveals insights into cyanobacterial evolution and habitat adaptation.</title>
        <authorList>
            <person name="Chen M.Y."/>
            <person name="Teng W.K."/>
            <person name="Zhao L."/>
            <person name="Hu C.X."/>
            <person name="Zhou Y.K."/>
            <person name="Han B.P."/>
            <person name="Song L.R."/>
            <person name="Shu W.S."/>
        </authorList>
    </citation>
    <scope>NUCLEOTIDE SEQUENCE [LARGE SCALE GENOMIC DNA]</scope>
    <source>
        <strain evidence="15 16">FACHB-723</strain>
    </source>
</reference>
<dbReference type="CDD" id="cd00088">
    <property type="entry name" value="HPT"/>
    <property type="match status" value="1"/>
</dbReference>
<evidence type="ECO:0000259" key="12">
    <source>
        <dbReference type="PROSITE" id="PS50110"/>
    </source>
</evidence>
<dbReference type="PANTHER" id="PTHR43395">
    <property type="entry name" value="SENSOR HISTIDINE KINASE CHEA"/>
    <property type="match status" value="1"/>
</dbReference>
<dbReference type="SMART" id="SM00073">
    <property type="entry name" value="HPT"/>
    <property type="match status" value="1"/>
</dbReference>
<protein>
    <recommendedName>
        <fullName evidence="2">histidine kinase</fullName>
        <ecNumber evidence="2">2.7.13.3</ecNumber>
    </recommendedName>
</protein>
<dbReference type="SMART" id="SM00387">
    <property type="entry name" value="HATPase_c"/>
    <property type="match status" value="1"/>
</dbReference>
<dbReference type="Proteomes" id="UP000642094">
    <property type="component" value="Unassembled WGS sequence"/>
</dbReference>
<keyword evidence="5" id="KW-0418">Kinase</keyword>
<dbReference type="InterPro" id="IPR005467">
    <property type="entry name" value="His_kinase_dom"/>
</dbReference>
<dbReference type="PRINTS" id="PR00344">
    <property type="entry name" value="BCTRLSENSOR"/>
</dbReference>
<gene>
    <name evidence="15" type="ORF">H6F41_11000</name>
</gene>